<gene>
    <name evidence="1" type="ORF">OCTVUL_1B004632</name>
</gene>
<proteinExistence type="predicted"/>
<evidence type="ECO:0000313" key="1">
    <source>
        <dbReference type="EMBL" id="CAI9735357.1"/>
    </source>
</evidence>
<accession>A0AA36BKD6</accession>
<sequence length="125" mass="13848">MIMVDPGVVKDEDRIVDFVVGAPLVNLDQTFFEPFSVYGRFKNLMKNHPISIHGRNNRDISAACSRNGDVLGFSGLGSPLSRTRQHCKPGTQSFGRVSPLIVGETTERIPFTGSRSIHRFSSQEL</sequence>
<name>A0AA36BKD6_OCTVU</name>
<protein>
    <submittedName>
        <fullName evidence="1">Uncharacterized protein</fullName>
    </submittedName>
</protein>
<dbReference type="Proteomes" id="UP001162480">
    <property type="component" value="Chromosome 17"/>
</dbReference>
<evidence type="ECO:0000313" key="2">
    <source>
        <dbReference type="Proteomes" id="UP001162480"/>
    </source>
</evidence>
<dbReference type="EMBL" id="OX597830">
    <property type="protein sequence ID" value="CAI9735357.1"/>
    <property type="molecule type" value="Genomic_DNA"/>
</dbReference>
<keyword evidence="2" id="KW-1185">Reference proteome</keyword>
<reference evidence="1" key="1">
    <citation type="submission" date="2023-08" db="EMBL/GenBank/DDBJ databases">
        <authorList>
            <person name="Alioto T."/>
            <person name="Alioto T."/>
            <person name="Gomez Garrido J."/>
        </authorList>
    </citation>
    <scope>NUCLEOTIDE SEQUENCE</scope>
</reference>
<organism evidence="1 2">
    <name type="scientific">Octopus vulgaris</name>
    <name type="common">Common octopus</name>
    <dbReference type="NCBI Taxonomy" id="6645"/>
    <lineage>
        <taxon>Eukaryota</taxon>
        <taxon>Metazoa</taxon>
        <taxon>Spiralia</taxon>
        <taxon>Lophotrochozoa</taxon>
        <taxon>Mollusca</taxon>
        <taxon>Cephalopoda</taxon>
        <taxon>Coleoidea</taxon>
        <taxon>Octopodiformes</taxon>
        <taxon>Octopoda</taxon>
        <taxon>Incirrata</taxon>
        <taxon>Octopodidae</taxon>
        <taxon>Octopus</taxon>
    </lineage>
</organism>
<dbReference type="AlphaFoldDB" id="A0AA36BKD6"/>